<dbReference type="AlphaFoldDB" id="A0A0F9EG53"/>
<reference evidence="1" key="1">
    <citation type="journal article" date="2015" name="Nature">
        <title>Complex archaea that bridge the gap between prokaryotes and eukaryotes.</title>
        <authorList>
            <person name="Spang A."/>
            <person name="Saw J.H."/>
            <person name="Jorgensen S.L."/>
            <person name="Zaremba-Niedzwiedzka K."/>
            <person name="Martijn J."/>
            <person name="Lind A.E."/>
            <person name="van Eijk R."/>
            <person name="Schleper C."/>
            <person name="Guy L."/>
            <person name="Ettema T.J."/>
        </authorList>
    </citation>
    <scope>NUCLEOTIDE SEQUENCE</scope>
</reference>
<evidence type="ECO:0000313" key="1">
    <source>
        <dbReference type="EMBL" id="KKL72944.1"/>
    </source>
</evidence>
<gene>
    <name evidence="1" type="ORF">LCGC14_2079800</name>
</gene>
<sequence>MSYENHWMRDVEAIIRKERKELVEEFLADMKERINQYKHINALNDSLIDLYRKWEGKLNK</sequence>
<accession>A0A0F9EG53</accession>
<organism evidence="1">
    <name type="scientific">marine sediment metagenome</name>
    <dbReference type="NCBI Taxonomy" id="412755"/>
    <lineage>
        <taxon>unclassified sequences</taxon>
        <taxon>metagenomes</taxon>
        <taxon>ecological metagenomes</taxon>
    </lineage>
</organism>
<comment type="caution">
    <text evidence="1">The sequence shown here is derived from an EMBL/GenBank/DDBJ whole genome shotgun (WGS) entry which is preliminary data.</text>
</comment>
<proteinExistence type="predicted"/>
<name>A0A0F9EG53_9ZZZZ</name>
<protein>
    <submittedName>
        <fullName evidence="1">Uncharacterized protein</fullName>
    </submittedName>
</protein>
<dbReference type="EMBL" id="LAZR01025114">
    <property type="protein sequence ID" value="KKL72944.1"/>
    <property type="molecule type" value="Genomic_DNA"/>
</dbReference>